<dbReference type="PANTHER" id="PTHR11909">
    <property type="entry name" value="CASEIN KINASE-RELATED"/>
    <property type="match status" value="1"/>
</dbReference>
<protein>
    <submittedName>
        <fullName evidence="4">Protein CBG08226</fullName>
    </submittedName>
</protein>
<feature type="binding site" evidence="1">
    <location>
        <position position="556"/>
    </location>
    <ligand>
        <name>ATP</name>
        <dbReference type="ChEBI" id="CHEBI:30616"/>
    </ligand>
</feature>
<evidence type="ECO:0000256" key="1">
    <source>
        <dbReference type="PROSITE-ProRule" id="PRU10141"/>
    </source>
</evidence>
<dbReference type="GO" id="GO:0004674">
    <property type="term" value="F:protein serine/threonine kinase activity"/>
    <property type="evidence" value="ECO:0000318"/>
    <property type="project" value="GO_Central"/>
</dbReference>
<evidence type="ECO:0000259" key="3">
    <source>
        <dbReference type="PROSITE" id="PS50011"/>
    </source>
</evidence>
<dbReference type="GO" id="GO:0005524">
    <property type="term" value="F:ATP binding"/>
    <property type="evidence" value="ECO:0007669"/>
    <property type="project" value="UniProtKB-UniRule"/>
</dbReference>
<evidence type="ECO:0000313" key="6">
    <source>
        <dbReference type="WormBase" id="CBG08226"/>
    </source>
</evidence>
<keyword evidence="1" id="KW-0547">Nucleotide-binding</keyword>
<dbReference type="PROSITE" id="PS00107">
    <property type="entry name" value="PROTEIN_KINASE_ATP"/>
    <property type="match status" value="1"/>
</dbReference>
<dbReference type="SMART" id="SM00220">
    <property type="entry name" value="S_TKc"/>
    <property type="match status" value="1"/>
</dbReference>
<feature type="compositionally biased region" description="Basic and acidic residues" evidence="2">
    <location>
        <begin position="145"/>
        <end position="155"/>
    </location>
</feature>
<dbReference type="InterPro" id="IPR050235">
    <property type="entry name" value="CK1_Ser-Thr_kinase"/>
</dbReference>
<keyword evidence="5" id="KW-1185">Reference proteome</keyword>
<reference evidence="4 5" key="1">
    <citation type="journal article" date="2003" name="PLoS Biol.">
        <title>The genome sequence of Caenorhabditis briggsae: a platform for comparative genomics.</title>
        <authorList>
            <person name="Stein L.D."/>
            <person name="Bao Z."/>
            <person name="Blasiar D."/>
            <person name="Blumenthal T."/>
            <person name="Brent M.R."/>
            <person name="Chen N."/>
            <person name="Chinwalla A."/>
            <person name="Clarke L."/>
            <person name="Clee C."/>
            <person name="Coghlan A."/>
            <person name="Coulson A."/>
            <person name="D'Eustachio P."/>
            <person name="Fitch D.H."/>
            <person name="Fulton L.A."/>
            <person name="Fulton R.E."/>
            <person name="Griffiths-Jones S."/>
            <person name="Harris T.W."/>
            <person name="Hillier L.W."/>
            <person name="Kamath R."/>
            <person name="Kuwabara P.E."/>
            <person name="Mardis E.R."/>
            <person name="Marra M.A."/>
            <person name="Miner T.L."/>
            <person name="Minx P."/>
            <person name="Mullikin J.C."/>
            <person name="Plumb R.W."/>
            <person name="Rogers J."/>
            <person name="Schein J.E."/>
            <person name="Sohrmann M."/>
            <person name="Spieth J."/>
            <person name="Stajich J.E."/>
            <person name="Wei C."/>
            <person name="Willey D."/>
            <person name="Wilson R.K."/>
            <person name="Durbin R."/>
            <person name="Waterston R.H."/>
        </authorList>
    </citation>
    <scope>NUCLEOTIDE SEQUENCE [LARGE SCALE GENOMIC DNA]</scope>
    <source>
        <strain evidence="4 5">AF16</strain>
    </source>
</reference>
<dbReference type="Pfam" id="PF00069">
    <property type="entry name" value="Pkinase"/>
    <property type="match status" value="2"/>
</dbReference>
<evidence type="ECO:0000313" key="4">
    <source>
        <dbReference type="EMBL" id="CAP28096.2"/>
    </source>
</evidence>
<dbReference type="FunFam" id="1.10.510.10:FF:001146">
    <property type="entry name" value="Protein CBG08226"/>
    <property type="match status" value="1"/>
</dbReference>
<evidence type="ECO:0000256" key="2">
    <source>
        <dbReference type="SAM" id="MobiDB-lite"/>
    </source>
</evidence>
<sequence length="865" mass="98009">MIYKPSLDNVLISFTGRGKNWLEDKRSPAKKVPRSGRKKPNGGTKEATSREVSRIGGTSQMSGPGIKGSSVAEKISAGRIRGWGHLSGYSSFVFFQLSVSAGVPKDASKKGKKKPSRRPSAVPAGTKNESTASKMDTKDEEDDEAPKKKDKKDFPKNTFQTKDGKCYTMVEHLRNPMNYGEFLIKDEKEAKYILRLEPLKRGKLQFTQEVVVETAKLFTGADKIPVIKCVDFGGNEKLQANVRFLKSNYYPDLLFFQYLLLSGYSLQLYEVLKVLKTFTPGCAVNVALQCLEAIQYLHQAGYINRNIKPSTYNIGFDDQETKVMLTDFRLARVHIEPGSTNKKVRPARPKVKYGGTSRYASVAALKEQEQSRKDDLESWIYMFYEMLDPENGLSWRSIPRCNMMIKEKENFKAHLLPNTYQKVPVEFKKLVDMVSAMTYETAPDYAAIKEIVETVGRSKNLDMTTCDWVGKFNDPAVYKSAIKQGVDKSTGNRCSGNDDFEFKKKIVRKIMNPDDVIKNGHFTWKVVNLLGSGGFGDVYKVFDANGKDKKKHYALKTESEEGKKVMLRLKVEMQVLMAITEARKVPVKEVKELRRTDINHHFVDFVDRGKSDDLKCKFIVMSLVGPSLDDIRKKYTVKLHEKQNPYIISIQSLYAVEDLHNLGYLHRDIKPANFAVGFGPAEPTIFMLDFGIGRSYLDPATKQHRAPRKSVKFLGTLRYASRACMKGQDQGRKDDIECWFYMVHDIFDPVNGLSWKNCRKRDEITAAKDGFFNGSLKKSKSDAPSSLKDISSYMETLKFQTAPRYEYIVELLHETAEREGVNMKGGNAVGGWVGRLREKDLKARQKQAVRFSDSESEILTESSGE</sequence>
<dbReference type="InterPro" id="IPR000719">
    <property type="entry name" value="Prot_kinase_dom"/>
</dbReference>
<accession>A8X635</accession>
<feature type="region of interest" description="Disordered" evidence="2">
    <location>
        <begin position="104"/>
        <end position="156"/>
    </location>
</feature>
<dbReference type="GO" id="GO:0005634">
    <property type="term" value="C:nucleus"/>
    <property type="evidence" value="ECO:0000318"/>
    <property type="project" value="GO_Central"/>
</dbReference>
<dbReference type="FunFam" id="1.10.510.10:FF:002688">
    <property type="match status" value="1"/>
</dbReference>
<dbReference type="FunCoup" id="A8X635">
    <property type="interactions" value="257"/>
</dbReference>
<dbReference type="Proteomes" id="UP000008549">
    <property type="component" value="Unassembled WGS sequence"/>
</dbReference>
<dbReference type="EMBL" id="HE601064">
    <property type="protein sequence ID" value="CAP28096.2"/>
    <property type="molecule type" value="Genomic_DNA"/>
</dbReference>
<dbReference type="HOGENOM" id="CLU_015645_0_0_1"/>
<dbReference type="InterPro" id="IPR017441">
    <property type="entry name" value="Protein_kinase_ATP_BS"/>
</dbReference>
<dbReference type="WormBase" id="CBG08226">
    <property type="protein sequence ID" value="CBP42806"/>
    <property type="gene ID" value="WBGene00030063"/>
</dbReference>
<dbReference type="PROSITE" id="PS50011">
    <property type="entry name" value="PROTEIN_KINASE_DOM"/>
    <property type="match status" value="2"/>
</dbReference>
<evidence type="ECO:0000313" key="5">
    <source>
        <dbReference type="Proteomes" id="UP000008549"/>
    </source>
</evidence>
<dbReference type="STRING" id="6238.A8X635"/>
<dbReference type="Gene3D" id="1.10.510.10">
    <property type="entry name" value="Transferase(Phosphotransferase) domain 1"/>
    <property type="match status" value="2"/>
</dbReference>
<feature type="domain" description="Protein kinase" evidence="3">
    <location>
        <begin position="168"/>
        <end position="461"/>
    </location>
</feature>
<dbReference type="InterPro" id="IPR011009">
    <property type="entry name" value="Kinase-like_dom_sf"/>
</dbReference>
<dbReference type="GeneID" id="8581896"/>
<dbReference type="AlphaFoldDB" id="A8X635"/>
<dbReference type="GO" id="GO:0007165">
    <property type="term" value="P:signal transduction"/>
    <property type="evidence" value="ECO:0000318"/>
    <property type="project" value="GO_Central"/>
</dbReference>
<reference evidence="4 5" key="2">
    <citation type="journal article" date="2011" name="PLoS Genet.">
        <title>Caenorhabditis briggsae recombinant inbred line genotypes reveal inter-strain incompatibility and the evolution of recombination.</title>
        <authorList>
            <person name="Ross J.A."/>
            <person name="Koboldt D.C."/>
            <person name="Staisch J.E."/>
            <person name="Chamberlin H.M."/>
            <person name="Gupta B.P."/>
            <person name="Miller R.D."/>
            <person name="Baird S.E."/>
            <person name="Haag E.S."/>
        </authorList>
    </citation>
    <scope>NUCLEOTIDE SEQUENCE [LARGE SCALE GENOMIC DNA]</scope>
    <source>
        <strain evidence="4 5">AF16</strain>
    </source>
</reference>
<dbReference type="eggNOG" id="KOG1164">
    <property type="taxonomic scope" value="Eukaryota"/>
</dbReference>
<organism evidence="4 5">
    <name type="scientific">Caenorhabditis briggsae</name>
    <dbReference type="NCBI Taxonomy" id="6238"/>
    <lineage>
        <taxon>Eukaryota</taxon>
        <taxon>Metazoa</taxon>
        <taxon>Ecdysozoa</taxon>
        <taxon>Nematoda</taxon>
        <taxon>Chromadorea</taxon>
        <taxon>Rhabditida</taxon>
        <taxon>Rhabditina</taxon>
        <taxon>Rhabditomorpha</taxon>
        <taxon>Rhabditoidea</taxon>
        <taxon>Rhabditidae</taxon>
        <taxon>Peloderinae</taxon>
        <taxon>Caenorhabditis</taxon>
    </lineage>
</organism>
<dbReference type="GO" id="GO:0005737">
    <property type="term" value="C:cytoplasm"/>
    <property type="evidence" value="ECO:0000318"/>
    <property type="project" value="GO_Central"/>
</dbReference>
<dbReference type="OMA" id="THYALKT"/>
<feature type="compositionally biased region" description="Basic residues" evidence="2">
    <location>
        <begin position="28"/>
        <end position="40"/>
    </location>
</feature>
<proteinExistence type="predicted"/>
<feature type="domain" description="Protein kinase" evidence="3">
    <location>
        <begin position="524"/>
        <end position="816"/>
    </location>
</feature>
<dbReference type="CTD" id="8581896"/>
<dbReference type="RefSeq" id="XP_045093717.1">
    <property type="nucleotide sequence ID" value="XM_045235984.1"/>
</dbReference>
<name>A8X635_CAEBR</name>
<keyword evidence="1" id="KW-0067">ATP-binding</keyword>
<dbReference type="KEGG" id="cbr:CBG_08226"/>
<dbReference type="SUPFAM" id="SSF56112">
    <property type="entry name" value="Protein kinase-like (PK-like)"/>
    <property type="match status" value="2"/>
</dbReference>
<dbReference type="InParanoid" id="A8X635"/>
<gene>
    <name evidence="4 6" type="ORF">CBG08226</name>
    <name evidence="4" type="ORF">CBG_08226</name>
</gene>
<feature type="region of interest" description="Disordered" evidence="2">
    <location>
        <begin position="22"/>
        <end position="69"/>
    </location>
</feature>